<organism evidence="3 4">
    <name type="scientific">Hymenobacter glaciei</name>
    <dbReference type="NCBI Taxonomy" id="877209"/>
    <lineage>
        <taxon>Bacteria</taxon>
        <taxon>Pseudomonadati</taxon>
        <taxon>Bacteroidota</taxon>
        <taxon>Cytophagia</taxon>
        <taxon>Cytophagales</taxon>
        <taxon>Hymenobacteraceae</taxon>
        <taxon>Hymenobacter</taxon>
    </lineage>
</organism>
<evidence type="ECO:0008006" key="5">
    <source>
        <dbReference type="Google" id="ProtNLM"/>
    </source>
</evidence>
<sequence length="210" mass="22953">MKQTVLLLLASSLSLSLWTGCQPQTTADKPTATPGKPGSGPNERAAVPSQPRPQVPASKLPKGAVKGDFDGDGTTEYVWLVAPEVVDEMECKGECTSYLRFSKALFPAITRENCIGGVPTNLGDLNGDGSDEIGLLPDWFTSCWMNYFVYTYRAGQWQPLVEPFATHCNQWEAEAKPIEIDPSKKGFVLVRYTDMDDTTFAVKTKSVPVL</sequence>
<evidence type="ECO:0000313" key="3">
    <source>
        <dbReference type="EMBL" id="GAA4055890.1"/>
    </source>
</evidence>
<evidence type="ECO:0000313" key="4">
    <source>
        <dbReference type="Proteomes" id="UP001501469"/>
    </source>
</evidence>
<comment type="caution">
    <text evidence="3">The sequence shown here is derived from an EMBL/GenBank/DDBJ whole genome shotgun (WGS) entry which is preliminary data.</text>
</comment>
<dbReference type="Proteomes" id="UP001501469">
    <property type="component" value="Unassembled WGS sequence"/>
</dbReference>
<dbReference type="EMBL" id="BAABDK010000035">
    <property type="protein sequence ID" value="GAA4055890.1"/>
    <property type="molecule type" value="Genomic_DNA"/>
</dbReference>
<accession>A0ABP7UYW6</accession>
<dbReference type="InterPro" id="IPR028994">
    <property type="entry name" value="Integrin_alpha_N"/>
</dbReference>
<feature type="region of interest" description="Disordered" evidence="1">
    <location>
        <begin position="24"/>
        <end position="68"/>
    </location>
</feature>
<dbReference type="SUPFAM" id="SSF69318">
    <property type="entry name" value="Integrin alpha N-terminal domain"/>
    <property type="match status" value="1"/>
</dbReference>
<dbReference type="RefSeq" id="WP_345059897.1">
    <property type="nucleotide sequence ID" value="NZ_BAABDK010000035.1"/>
</dbReference>
<proteinExistence type="predicted"/>
<feature type="signal peptide" evidence="2">
    <location>
        <begin position="1"/>
        <end position="23"/>
    </location>
</feature>
<evidence type="ECO:0000256" key="1">
    <source>
        <dbReference type="SAM" id="MobiDB-lite"/>
    </source>
</evidence>
<reference evidence="4" key="1">
    <citation type="journal article" date="2019" name="Int. J. Syst. Evol. Microbiol.">
        <title>The Global Catalogue of Microorganisms (GCM) 10K type strain sequencing project: providing services to taxonomists for standard genome sequencing and annotation.</title>
        <authorList>
            <consortium name="The Broad Institute Genomics Platform"/>
            <consortium name="The Broad Institute Genome Sequencing Center for Infectious Disease"/>
            <person name="Wu L."/>
            <person name="Ma J."/>
        </authorList>
    </citation>
    <scope>NUCLEOTIDE SEQUENCE [LARGE SCALE GENOMIC DNA]</scope>
    <source>
        <strain evidence="4">JCM 17225</strain>
    </source>
</reference>
<dbReference type="PROSITE" id="PS51257">
    <property type="entry name" value="PROKAR_LIPOPROTEIN"/>
    <property type="match status" value="1"/>
</dbReference>
<gene>
    <name evidence="3" type="ORF">GCM10022409_48960</name>
</gene>
<protein>
    <recommendedName>
        <fullName evidence="5">Lipoprotein</fullName>
    </recommendedName>
</protein>
<keyword evidence="2" id="KW-0732">Signal</keyword>
<feature type="chain" id="PRO_5047319410" description="Lipoprotein" evidence="2">
    <location>
        <begin position="24"/>
        <end position="210"/>
    </location>
</feature>
<evidence type="ECO:0000256" key="2">
    <source>
        <dbReference type="SAM" id="SignalP"/>
    </source>
</evidence>
<name>A0ABP7UYW6_9BACT</name>
<keyword evidence="4" id="KW-1185">Reference proteome</keyword>